<accession>A0A1H9L8U8</accession>
<feature type="coiled-coil region" evidence="1">
    <location>
        <begin position="552"/>
        <end position="615"/>
    </location>
</feature>
<name>A0A1H9L8U8_9STRE</name>
<protein>
    <submittedName>
        <fullName evidence="2">Uncharacterized protein</fullName>
    </submittedName>
</protein>
<evidence type="ECO:0000313" key="3">
    <source>
        <dbReference type="Proteomes" id="UP000182712"/>
    </source>
</evidence>
<dbReference type="Gene3D" id="1.20.5.340">
    <property type="match status" value="2"/>
</dbReference>
<evidence type="ECO:0000256" key="1">
    <source>
        <dbReference type="SAM" id="Coils"/>
    </source>
</evidence>
<reference evidence="2 3" key="1">
    <citation type="submission" date="2016-10" db="EMBL/GenBank/DDBJ databases">
        <authorList>
            <person name="de Groot N.N."/>
        </authorList>
    </citation>
    <scope>NUCLEOTIDE SEQUENCE [LARGE SCALE GENOMIC DNA]</scope>
    <source>
        <strain evidence="2 3">VTM2R47</strain>
    </source>
</reference>
<dbReference type="Proteomes" id="UP000182712">
    <property type="component" value="Unassembled WGS sequence"/>
</dbReference>
<dbReference type="SUPFAM" id="SSF57997">
    <property type="entry name" value="Tropomyosin"/>
    <property type="match status" value="1"/>
</dbReference>
<evidence type="ECO:0000313" key="2">
    <source>
        <dbReference type="EMBL" id="SER07607.1"/>
    </source>
</evidence>
<gene>
    <name evidence="2" type="ORF">SAMN04487840_10115</name>
</gene>
<feature type="coiled-coil region" evidence="1">
    <location>
        <begin position="873"/>
        <end position="900"/>
    </location>
</feature>
<proteinExistence type="predicted"/>
<organism evidence="2 3">
    <name type="scientific">Streptococcus gallolyticus</name>
    <dbReference type="NCBI Taxonomy" id="315405"/>
    <lineage>
        <taxon>Bacteria</taxon>
        <taxon>Bacillati</taxon>
        <taxon>Bacillota</taxon>
        <taxon>Bacilli</taxon>
        <taxon>Lactobacillales</taxon>
        <taxon>Streptococcaceae</taxon>
        <taxon>Streptococcus</taxon>
    </lineage>
</organism>
<sequence length="1651" mass="179564">MTNNNVRIAIRDSTDSYIIGFFDNVSGINYHTADLQRFLAGSSSILTLKYRTKDIDKVTAGCKLAFRYKGKDFWLSIMEVKKNGFDKELTAFSLILEANNEDKGPFSADKGMTMAEYIKKFDAESSLTIGINEVADKSIKLEWTGTDTMLARLFSVANSFGAELEFVTELNNDYSLKRHVLNIYRTGNFGKNATGLPIRVGKELKVINYSESIKNLRTVVFATGKDGLTIEGLSKKVYDDNGELLYETSGAFIRAVQSRDRFPSVGKNTTDNYALLNLGETEYETKEALYGYMLSELKKRCLPEMDFEVEGVIDGDVGDTKTLIDDVFHEPELYVQARISELTESIITGENTNVVLSNYERKYSQIADSLLKQVEALAEDAAPYIVRLSTDNGYNFKNGQGTSTITAKLEKYSKVVNASWKWLINNSVVSETSSITINASQVVGTLNVVAVASVSGNEVAREYITFTNSDDGVGIKSIKRYYTTNDQSEGVTAGGQNWSTKPTTVTADKNYMWSYDVITYTNDTSLVTEPAVIGARGDDGLDADTTGITEALDKAKQELSALSANIEKVRDDSFAAVEEAKQQLTAVANDLSTAKQDLQAQASQLTAQASAQSELTKRVSTVEETANGTKTTVSELSKTVDSNTKNITSVTARTKTVEDDLTSTKTTLSQVQTTANSASQKTATLETGLNGLNAKFESLSVGTTNHFLDSSFETTIQKIGITQNGNVYTPSIDTTEKYDGYNTLKIVCKGSTGVDNPKITYPALAKLKTVQQGKLPDVITISFWGKTDTDGMALCTRLGYTGYEASQNVTLATDWKRYIVHVKTNSVATNEWLFKFSKAGTVWIAKPQFEFSTVASDYHLAEEDTSSKLADYKQTADQNYASLQSNLQNLDGTVKQNKSEFDQTASQLKTSISAVEGKIPTEIGARNYIRSYGLTATGWTSNKAGWKFEIVSDNTAKSGQYLKATCITSSTTDGGFYKNLFDFSDGRFFGKQMTWAMDIKVSKAKNIKIGPEWGKAYLNINATTDWKRYSNTFTVATTTEYKQWIVYTNDNVWNVGDVVYIRDVQLEDGSIATSPVPAIEDTESDITKLNTTLTQTANGLEQLSTQVTSQGNTITSHTNSINSLTTGLSAKVSQTDFNTLSGRVTTAENNITAKANELSSKITSVEGNIPTETGLRNYALNTGTAKSLSANGKLYDLSSAFDSIADNANLIIEFDWSVSAPTSTSGFRINRVITYSDGTANQWDNTIWLNNVSSDLSTSSGSGHYSGTFTKKAYNGTTVSSRYLNLNLAGANGTVTISNLTVRVGTLKGDWQPAPEDSDSKLTAAQSEIKQTTDAISASVSALDSETVKTASLNLDNNGFVTKVGKTVNGNTFATMIAQNESDVQIIAKKMKVSGDMIVNGAITAEKLNVNSLSALSADLGDVTSGSITNTFSSGTRSGNIKIKDNVEITSTDTSNLLPEKAKENLVLSTGSLAMNASTSSDEATHSMLIMPETIKYTKNNYDTTRGGTNGWSLTHNGYYSMLQVDMVWQNVRLNNTSNLMYGIGANYVRIGNLVTISINRQISNIAVVAENEIASEKIPEGFRPISQAHLVLVGGTNKSIDATCIVHLNPDGSIGFTNNKTGNHVWSGTVTYTCVEPMPYVKDLNNGSTI</sequence>
<dbReference type="PANTHER" id="PTHR43049:SF1">
    <property type="entry name" value="EARLY ENDOSOME ANTIGEN"/>
    <property type="match status" value="1"/>
</dbReference>
<dbReference type="PANTHER" id="PTHR43049">
    <property type="entry name" value="EARLY ENDOSOME ANTIGEN"/>
    <property type="match status" value="1"/>
</dbReference>
<dbReference type="RefSeq" id="WP_256201644.1">
    <property type="nucleotide sequence ID" value="NZ_FOGM01000001.1"/>
</dbReference>
<dbReference type="EMBL" id="FOGM01000001">
    <property type="protein sequence ID" value="SER07607.1"/>
    <property type="molecule type" value="Genomic_DNA"/>
</dbReference>
<keyword evidence="1" id="KW-0175">Coiled coil</keyword>